<reference evidence="2" key="1">
    <citation type="submission" date="2014-06" db="EMBL/GenBank/DDBJ databases">
        <title>The complete genome sequence of Methanosarcina barkeri CM1.</title>
        <authorList>
            <consortium name="Pastoral Greenhouse Gas Research Consortium"/>
            <person name="Lambie S.C."/>
            <person name="Leahy S.C."/>
            <person name="Kelly W.J."/>
            <person name="Li D."/>
            <person name="Reilly K."/>
            <person name="Attwood G.T."/>
            <person name="Altermann E."/>
        </authorList>
    </citation>
    <scope>NUCLEOTIDE SEQUENCE [LARGE SCALE GENOMIC DNA]</scope>
    <source>
        <strain evidence="2">CM1</strain>
    </source>
</reference>
<dbReference type="PATRIC" id="fig|796385.3.peg.149"/>
<reference evidence="1 2" key="2">
    <citation type="journal article" date="2015" name="Stand. Genomic Sci.">
        <title>The complete genome sequence of the rumen methanogen Methanosarcina barkeri CM1.</title>
        <authorList>
            <person name="Lambie S.C."/>
            <person name="Kelly W.J."/>
            <person name="Leahy S.C."/>
            <person name="Li D."/>
            <person name="Reilly K."/>
            <person name="McAllister T.A."/>
            <person name="Valle E.R."/>
            <person name="Attwood G.T."/>
            <person name="Altermann E."/>
        </authorList>
    </citation>
    <scope>NUCLEOTIDE SEQUENCE [LARGE SCALE GENOMIC DNA]</scope>
    <source>
        <strain evidence="1 2">CM1</strain>
    </source>
</reference>
<gene>
    <name evidence="1" type="ORF">MCM1_0124</name>
</gene>
<sequence length="57" mass="6742">MTQVSTLFCNQYTYLPSPLLLRSKKLNYGQEKYIFNNPFQTTLLKKLLARNPFKKKA</sequence>
<dbReference type="EMBL" id="CP008746">
    <property type="protein sequence ID" value="AKJ37246.1"/>
    <property type="molecule type" value="Genomic_DNA"/>
</dbReference>
<dbReference type="Proteomes" id="UP000035331">
    <property type="component" value="Chromosome"/>
</dbReference>
<name>A0A0G3C5I8_METBA</name>
<organism evidence="1 2">
    <name type="scientific">Methanosarcina barkeri CM1</name>
    <dbReference type="NCBI Taxonomy" id="796385"/>
    <lineage>
        <taxon>Archaea</taxon>
        <taxon>Methanobacteriati</taxon>
        <taxon>Methanobacteriota</taxon>
        <taxon>Stenosarchaea group</taxon>
        <taxon>Methanomicrobia</taxon>
        <taxon>Methanosarcinales</taxon>
        <taxon>Methanosarcinaceae</taxon>
        <taxon>Methanosarcina</taxon>
    </lineage>
</organism>
<evidence type="ECO:0000313" key="1">
    <source>
        <dbReference type="EMBL" id="AKJ37246.1"/>
    </source>
</evidence>
<protein>
    <submittedName>
        <fullName evidence="1">Uncharacterized protein</fullName>
    </submittedName>
</protein>
<proteinExistence type="predicted"/>
<evidence type="ECO:0000313" key="2">
    <source>
        <dbReference type="Proteomes" id="UP000035331"/>
    </source>
</evidence>
<accession>A0A0G3C5I8</accession>
<dbReference type="AlphaFoldDB" id="A0A0G3C5I8"/>